<keyword evidence="1 6" id="KW-0808">Transferase</keyword>
<dbReference type="Pfam" id="PF01513">
    <property type="entry name" value="NAD_kinase"/>
    <property type="match status" value="1"/>
</dbReference>
<feature type="binding site" evidence="6">
    <location>
        <begin position="141"/>
        <end position="142"/>
    </location>
    <ligand>
        <name>NAD(+)</name>
        <dbReference type="ChEBI" id="CHEBI:57540"/>
    </ligand>
</feature>
<reference evidence="7" key="1">
    <citation type="journal article" date="2021" name="PeerJ">
        <title>Extensive microbial diversity within the chicken gut microbiome revealed by metagenomics and culture.</title>
        <authorList>
            <person name="Gilroy R."/>
            <person name="Ravi A."/>
            <person name="Getino M."/>
            <person name="Pursley I."/>
            <person name="Horton D.L."/>
            <person name="Alikhan N.F."/>
            <person name="Baker D."/>
            <person name="Gharbi K."/>
            <person name="Hall N."/>
            <person name="Watson M."/>
            <person name="Adriaenssens E.M."/>
            <person name="Foster-Nyarko E."/>
            <person name="Jarju S."/>
            <person name="Secka A."/>
            <person name="Antonio M."/>
            <person name="Oren A."/>
            <person name="Chaudhuri R.R."/>
            <person name="La Ragione R."/>
            <person name="Hildebrand F."/>
            <person name="Pallen M.J."/>
        </authorList>
    </citation>
    <scope>NUCLEOTIDE SEQUENCE</scope>
    <source>
        <strain evidence="7">421</strain>
    </source>
</reference>
<dbReference type="Pfam" id="PF20143">
    <property type="entry name" value="NAD_kinase_C"/>
    <property type="match status" value="1"/>
</dbReference>
<dbReference type="GO" id="GO:0005737">
    <property type="term" value="C:cytoplasm"/>
    <property type="evidence" value="ECO:0007669"/>
    <property type="project" value="UniProtKB-SubCell"/>
</dbReference>
<accession>A0A9D1RC18</accession>
<dbReference type="EMBL" id="DXGE01000011">
    <property type="protein sequence ID" value="HIW85353.1"/>
    <property type="molecule type" value="Genomic_DNA"/>
</dbReference>
<evidence type="ECO:0000256" key="4">
    <source>
        <dbReference type="ARBA" id="ARBA00023027"/>
    </source>
</evidence>
<evidence type="ECO:0000256" key="5">
    <source>
        <dbReference type="ARBA" id="ARBA00047925"/>
    </source>
</evidence>
<dbReference type="PANTHER" id="PTHR20275">
    <property type="entry name" value="NAD KINASE"/>
    <property type="match status" value="1"/>
</dbReference>
<dbReference type="AlphaFoldDB" id="A0A9D1RC18"/>
<comment type="catalytic activity">
    <reaction evidence="5 6">
        <text>NAD(+) + ATP = ADP + NADP(+) + H(+)</text>
        <dbReference type="Rhea" id="RHEA:18629"/>
        <dbReference type="ChEBI" id="CHEBI:15378"/>
        <dbReference type="ChEBI" id="CHEBI:30616"/>
        <dbReference type="ChEBI" id="CHEBI:57540"/>
        <dbReference type="ChEBI" id="CHEBI:58349"/>
        <dbReference type="ChEBI" id="CHEBI:456216"/>
        <dbReference type="EC" id="2.7.1.23"/>
    </reaction>
</comment>
<evidence type="ECO:0000256" key="1">
    <source>
        <dbReference type="ARBA" id="ARBA00022679"/>
    </source>
</evidence>
<dbReference type="GO" id="GO:0005524">
    <property type="term" value="F:ATP binding"/>
    <property type="evidence" value="ECO:0007669"/>
    <property type="project" value="UniProtKB-KW"/>
</dbReference>
<evidence type="ECO:0000313" key="7">
    <source>
        <dbReference type="EMBL" id="HIW85353.1"/>
    </source>
</evidence>
<comment type="similarity">
    <text evidence="6">Belongs to the NAD kinase family.</text>
</comment>
<evidence type="ECO:0000256" key="2">
    <source>
        <dbReference type="ARBA" id="ARBA00022777"/>
    </source>
</evidence>
<evidence type="ECO:0000256" key="6">
    <source>
        <dbReference type="HAMAP-Rule" id="MF_00361"/>
    </source>
</evidence>
<dbReference type="InterPro" id="IPR016064">
    <property type="entry name" value="NAD/diacylglycerol_kinase_sf"/>
</dbReference>
<dbReference type="EC" id="2.7.1.23" evidence="6"/>
<gene>
    <name evidence="6" type="primary">nadK</name>
    <name evidence="7" type="ORF">IAA48_02565</name>
</gene>
<protein>
    <recommendedName>
        <fullName evidence="6">NAD kinase</fullName>
        <ecNumber evidence="6">2.7.1.23</ecNumber>
    </recommendedName>
    <alternativeName>
        <fullName evidence="6">ATP-dependent NAD kinase</fullName>
    </alternativeName>
</protein>
<dbReference type="Proteomes" id="UP000824205">
    <property type="component" value="Unassembled WGS sequence"/>
</dbReference>
<keyword evidence="6" id="KW-0067">ATP-binding</keyword>
<feature type="binding site" evidence="6">
    <location>
        <position position="73"/>
    </location>
    <ligand>
        <name>NAD(+)</name>
        <dbReference type="ChEBI" id="CHEBI:57540"/>
    </ligand>
</feature>
<dbReference type="InterPro" id="IPR002504">
    <property type="entry name" value="NADK"/>
</dbReference>
<feature type="active site" description="Proton acceptor" evidence="6">
    <location>
        <position position="68"/>
    </location>
</feature>
<keyword evidence="6" id="KW-0547">Nucleotide-binding</keyword>
<feature type="binding site" evidence="6">
    <location>
        <position position="152"/>
    </location>
    <ligand>
        <name>NAD(+)</name>
        <dbReference type="ChEBI" id="CHEBI:57540"/>
    </ligand>
</feature>
<keyword evidence="4 6" id="KW-0520">NAD</keyword>
<feature type="binding site" evidence="6">
    <location>
        <position position="171"/>
    </location>
    <ligand>
        <name>NAD(+)</name>
        <dbReference type="ChEBI" id="CHEBI:57540"/>
    </ligand>
</feature>
<sequence length="287" mass="31091">MIFSVFANLEKSEIRALANEVFDVIASEQNKIVFNESYENLFGSDNVSYMPESDMYKVCDIAVVLGGDGSTMKVAKNAAINDKPALGINGGRLGFLSAVERNELSLLHAVLDGKYTVDERIMLKADVIKNGEVISHNHCLNDAVISRGNFARLIDFYVKSENTDLLSVRADGVIISTPTGSTAYSLAAGGPVLSPDLNCFVITSICPHSLVDRSIVVNSKYSLNVTADSDVSNNAVLTCDGEKPVAVERDSVVSVSLSNYKAKLIKVKPDNFYQIVKKKIIERGSLT</sequence>
<comment type="function">
    <text evidence="6">Involved in the regulation of the intracellular balance of NAD and NADP, and is a key enzyme in the biosynthesis of NADP. Catalyzes specifically the phosphorylation on 2'-hydroxyl of the adenosine moiety of NAD to yield NADP.</text>
</comment>
<comment type="caution">
    <text evidence="6">Lacks conserved residue(s) required for the propagation of feature annotation.</text>
</comment>
<dbReference type="PANTHER" id="PTHR20275:SF0">
    <property type="entry name" value="NAD KINASE"/>
    <property type="match status" value="1"/>
</dbReference>
<dbReference type="GO" id="GO:0019674">
    <property type="term" value="P:NAD+ metabolic process"/>
    <property type="evidence" value="ECO:0007669"/>
    <property type="project" value="InterPro"/>
</dbReference>
<keyword evidence="3 6" id="KW-0521">NADP</keyword>
<dbReference type="Gene3D" id="3.40.50.10330">
    <property type="entry name" value="Probable inorganic polyphosphate/atp-NAD kinase, domain 1"/>
    <property type="match status" value="1"/>
</dbReference>
<dbReference type="InterPro" id="IPR017437">
    <property type="entry name" value="ATP-NAD_kinase_PpnK-typ_C"/>
</dbReference>
<keyword evidence="2 6" id="KW-0418">Kinase</keyword>
<evidence type="ECO:0000313" key="8">
    <source>
        <dbReference type="Proteomes" id="UP000824205"/>
    </source>
</evidence>
<dbReference type="GO" id="GO:0006741">
    <property type="term" value="P:NADP+ biosynthetic process"/>
    <property type="evidence" value="ECO:0007669"/>
    <property type="project" value="UniProtKB-UniRule"/>
</dbReference>
<dbReference type="GO" id="GO:0003951">
    <property type="term" value="F:NAD+ kinase activity"/>
    <property type="evidence" value="ECO:0007669"/>
    <property type="project" value="UniProtKB-UniRule"/>
</dbReference>
<feature type="binding site" evidence="6">
    <location>
        <begin position="68"/>
        <end position="69"/>
    </location>
    <ligand>
        <name>NAD(+)</name>
        <dbReference type="ChEBI" id="CHEBI:57540"/>
    </ligand>
</feature>
<comment type="subcellular location">
    <subcellularLocation>
        <location evidence="6">Cytoplasm</location>
    </subcellularLocation>
</comment>
<organism evidence="7 8">
    <name type="scientific">Candidatus Eubacterium faecipullorum</name>
    <dbReference type="NCBI Taxonomy" id="2838571"/>
    <lineage>
        <taxon>Bacteria</taxon>
        <taxon>Bacillati</taxon>
        <taxon>Bacillota</taxon>
        <taxon>Clostridia</taxon>
        <taxon>Eubacteriales</taxon>
        <taxon>Eubacteriaceae</taxon>
        <taxon>Eubacterium</taxon>
    </lineage>
</organism>
<name>A0A9D1RC18_9FIRM</name>
<dbReference type="GO" id="GO:0051287">
    <property type="term" value="F:NAD binding"/>
    <property type="evidence" value="ECO:0007669"/>
    <property type="project" value="UniProtKB-ARBA"/>
</dbReference>
<proteinExistence type="inferred from homology"/>
<reference evidence="7" key="2">
    <citation type="submission" date="2021-04" db="EMBL/GenBank/DDBJ databases">
        <authorList>
            <person name="Gilroy R."/>
        </authorList>
    </citation>
    <scope>NUCLEOTIDE SEQUENCE</scope>
    <source>
        <strain evidence="7">421</strain>
    </source>
</reference>
<feature type="binding site" evidence="6">
    <location>
        <position position="169"/>
    </location>
    <ligand>
        <name>NAD(+)</name>
        <dbReference type="ChEBI" id="CHEBI:57540"/>
    </ligand>
</feature>
<dbReference type="HAMAP" id="MF_00361">
    <property type="entry name" value="NAD_kinase"/>
    <property type="match status" value="1"/>
</dbReference>
<comment type="cofactor">
    <cofactor evidence="6">
        <name>a divalent metal cation</name>
        <dbReference type="ChEBI" id="CHEBI:60240"/>
    </cofactor>
</comment>
<dbReference type="SUPFAM" id="SSF111331">
    <property type="entry name" value="NAD kinase/diacylglycerol kinase-like"/>
    <property type="match status" value="1"/>
</dbReference>
<dbReference type="GO" id="GO:0046872">
    <property type="term" value="F:metal ion binding"/>
    <property type="evidence" value="ECO:0007669"/>
    <property type="project" value="UniProtKB-UniRule"/>
</dbReference>
<evidence type="ECO:0000256" key="3">
    <source>
        <dbReference type="ARBA" id="ARBA00022857"/>
    </source>
</evidence>
<dbReference type="Gene3D" id="2.60.200.30">
    <property type="entry name" value="Probable inorganic polyphosphate/atp-NAD kinase, domain 2"/>
    <property type="match status" value="1"/>
</dbReference>
<keyword evidence="6" id="KW-0963">Cytoplasm</keyword>
<comment type="caution">
    <text evidence="7">The sequence shown here is derived from an EMBL/GenBank/DDBJ whole genome shotgun (WGS) entry which is preliminary data.</text>
</comment>
<dbReference type="InterPro" id="IPR017438">
    <property type="entry name" value="ATP-NAD_kinase_N"/>
</dbReference>